<dbReference type="GeneID" id="24438142"/>
<evidence type="ECO:0000256" key="1">
    <source>
        <dbReference type="SAM" id="Phobius"/>
    </source>
</evidence>
<dbReference type="AlphaFoldDB" id="W7X4Y5"/>
<dbReference type="InParanoid" id="W7X4Y5"/>
<keyword evidence="1 2" id="KW-0812">Transmembrane</keyword>
<reference evidence="3" key="1">
    <citation type="journal article" date="2006" name="PLoS Biol.">
        <title>Macronuclear genome sequence of the ciliate Tetrahymena thermophila, a model eukaryote.</title>
        <authorList>
            <person name="Eisen J.A."/>
            <person name="Coyne R.S."/>
            <person name="Wu M."/>
            <person name="Wu D."/>
            <person name="Thiagarajan M."/>
            <person name="Wortman J.R."/>
            <person name="Badger J.H."/>
            <person name="Ren Q."/>
            <person name="Amedeo P."/>
            <person name="Jones K.M."/>
            <person name="Tallon L.J."/>
            <person name="Delcher A.L."/>
            <person name="Salzberg S.L."/>
            <person name="Silva J.C."/>
            <person name="Haas B.J."/>
            <person name="Majoros W.H."/>
            <person name="Farzad M."/>
            <person name="Carlton J.M."/>
            <person name="Smith R.K. Jr."/>
            <person name="Garg J."/>
            <person name="Pearlman R.E."/>
            <person name="Karrer K.M."/>
            <person name="Sun L."/>
            <person name="Manning G."/>
            <person name="Elde N.C."/>
            <person name="Turkewitz A.P."/>
            <person name="Asai D.J."/>
            <person name="Wilkes D.E."/>
            <person name="Wang Y."/>
            <person name="Cai H."/>
            <person name="Collins K."/>
            <person name="Stewart B.A."/>
            <person name="Lee S.R."/>
            <person name="Wilamowska K."/>
            <person name="Weinberg Z."/>
            <person name="Ruzzo W.L."/>
            <person name="Wloga D."/>
            <person name="Gaertig J."/>
            <person name="Frankel J."/>
            <person name="Tsao C.-C."/>
            <person name="Gorovsky M.A."/>
            <person name="Keeling P.J."/>
            <person name="Waller R.F."/>
            <person name="Patron N.J."/>
            <person name="Cherry J.M."/>
            <person name="Stover N.A."/>
            <person name="Krieger C.J."/>
            <person name="del Toro C."/>
            <person name="Ryder H.F."/>
            <person name="Williamson S.C."/>
            <person name="Barbeau R.A."/>
            <person name="Hamilton E.P."/>
            <person name="Orias E."/>
        </authorList>
    </citation>
    <scope>NUCLEOTIDE SEQUENCE [LARGE SCALE GENOMIC DNA]</scope>
    <source>
        <strain evidence="3">SB210</strain>
    </source>
</reference>
<dbReference type="KEGG" id="tet:TTHERM_000274711"/>
<organism evidence="2 3">
    <name type="scientific">Tetrahymena thermophila (strain SB210)</name>
    <dbReference type="NCBI Taxonomy" id="312017"/>
    <lineage>
        <taxon>Eukaryota</taxon>
        <taxon>Sar</taxon>
        <taxon>Alveolata</taxon>
        <taxon>Ciliophora</taxon>
        <taxon>Intramacronucleata</taxon>
        <taxon>Oligohymenophorea</taxon>
        <taxon>Hymenostomatida</taxon>
        <taxon>Tetrahymenina</taxon>
        <taxon>Tetrahymenidae</taxon>
        <taxon>Tetrahymena</taxon>
    </lineage>
</organism>
<gene>
    <name evidence="2" type="ORF">TTHERM_000274711</name>
</gene>
<proteinExistence type="predicted"/>
<dbReference type="EMBL" id="GG662703">
    <property type="protein sequence ID" value="EWS74410.1"/>
    <property type="molecule type" value="Genomic_DNA"/>
</dbReference>
<evidence type="ECO:0000313" key="2">
    <source>
        <dbReference type="EMBL" id="EWS74410.1"/>
    </source>
</evidence>
<dbReference type="Proteomes" id="UP000009168">
    <property type="component" value="Unassembled WGS sequence"/>
</dbReference>
<name>W7X4Y5_TETTS</name>
<keyword evidence="3" id="KW-1185">Reference proteome</keyword>
<feature type="transmembrane region" description="Helical" evidence="1">
    <location>
        <begin position="6"/>
        <end position="28"/>
    </location>
</feature>
<evidence type="ECO:0000313" key="3">
    <source>
        <dbReference type="Proteomes" id="UP000009168"/>
    </source>
</evidence>
<keyword evidence="1" id="KW-1133">Transmembrane helix</keyword>
<accession>W7X4Y5</accession>
<keyword evidence="1" id="KW-0472">Membrane</keyword>
<sequence>MIKIFFNYLAIKFFLLIYCSKKLLILFLNCIFKLLFQQQFSLKIFLTQMIQVMNLIVGLINNNSITFGTAKKEVFNLKVNFIINIYTIQIVKRNRILTQENFNILICYKNFHVMVLSNKDLLDYQLNLLNLKLLSLMRHKFIKSCFKMMNLKNLLRFTTFVNKFNQILKAIVNINNYIIQLILYKNIKEPTKSKITKFRIKVKTFYQIVQAVKNI</sequence>
<protein>
    <submittedName>
        <fullName evidence="2">Transmembrane protein, putative</fullName>
    </submittedName>
</protein>
<dbReference type="RefSeq" id="XP_012653087.1">
    <property type="nucleotide sequence ID" value="XM_012797633.1"/>
</dbReference>